<comment type="caution">
    <text evidence="5">The sequence shown here is derived from an EMBL/GenBank/DDBJ whole genome shotgun (WGS) entry which is preliminary data.</text>
</comment>
<proteinExistence type="predicted"/>
<keyword evidence="4" id="KW-0732">Signal</keyword>
<dbReference type="PANTHER" id="PTHR46376:SF1">
    <property type="entry name" value="LEUCINE-ZIPPER-LIKE TRANSCRIPTIONAL REGULATOR 1"/>
    <property type="match status" value="1"/>
</dbReference>
<keyword evidence="2" id="KW-0677">Repeat</keyword>
<sequence length="703" mass="78600">MPCRPHLAISVALCMACSGRAQWQEVPAAGAPLRRDEHTAVLDAQQRTWIFGGRDVNWERLNDLHYFDVEAKAWQKVSTSNTPPKRGEHTAVLDAQGWMWIFGGSYYHGDTCMRLNDLHYFDIEAQTWQEVIATSAPSKRNGHTAVMDAQQMWVFGGCDFSPRAGPCSSWLNDLHHFDVKAMAWQEFPTNANTPSKRSQHTAVLDARQCMWIFGGQGPSGLLNDLHCFDLSAQTWREVPQALAGNAPSQRWRHTAVMDAQRMWVFGGRDVNPGPSKSLVNDLHYFDVELQRWQEVTVNNSSPAPSKRWRHTAVMDIHQQMWIFGGEEVVGDGWIKLNDLYTFDVKGAPPPETPPASLVELDERAPEGQLELEASQATSSFDESAVDDIPMWLWVVVVPAGTLCLLVCLRVLWIYRARRARKLAKPPFLGPLPPEAAELGVAATYLVNVFPPLATRAAAKKNPNFYEICPHFAHGEQGLGYNKICPRDGKPHCSVVDALEDGLSGKVSHFVSWCWAYSLEDVVSAVEGWLRKSGANPDDVFLWMCFFCNNQYRIMEGCQTGSQHLQSVFESHLAAAGQMLLLLDKIQQPVYTSRAWCIFESYVCIQHDIPMTIILPDSAEASFRDSFRSGDGIQALTSALDAMDVRHAKASSEADELLIKGIIRNSLGFHAVNTAVRSRLVDQLTFLFRELLMQQNATDASPSS</sequence>
<dbReference type="SUPFAM" id="SSF50965">
    <property type="entry name" value="Galactose oxidase, central domain"/>
    <property type="match status" value="1"/>
</dbReference>
<dbReference type="InterPro" id="IPR011043">
    <property type="entry name" value="Gal_Oxase/kelch_b-propeller"/>
</dbReference>
<feature type="transmembrane region" description="Helical" evidence="3">
    <location>
        <begin position="390"/>
        <end position="414"/>
    </location>
</feature>
<organism evidence="5 6">
    <name type="scientific">Durusdinium trenchii</name>
    <dbReference type="NCBI Taxonomy" id="1381693"/>
    <lineage>
        <taxon>Eukaryota</taxon>
        <taxon>Sar</taxon>
        <taxon>Alveolata</taxon>
        <taxon>Dinophyceae</taxon>
        <taxon>Suessiales</taxon>
        <taxon>Symbiodiniaceae</taxon>
        <taxon>Durusdinium</taxon>
    </lineage>
</organism>
<evidence type="ECO:0000313" key="5">
    <source>
        <dbReference type="EMBL" id="CAK9048393.1"/>
    </source>
</evidence>
<dbReference type="Pfam" id="PF24681">
    <property type="entry name" value="Kelch_KLHDC2_KLHL20_DRC7"/>
    <property type="match status" value="1"/>
</dbReference>
<feature type="signal peptide" evidence="4">
    <location>
        <begin position="1"/>
        <end position="21"/>
    </location>
</feature>
<keyword evidence="6" id="KW-1185">Reference proteome</keyword>
<evidence type="ECO:0000256" key="2">
    <source>
        <dbReference type="ARBA" id="ARBA00022737"/>
    </source>
</evidence>
<feature type="chain" id="PRO_5047044724" evidence="4">
    <location>
        <begin position="22"/>
        <end position="703"/>
    </location>
</feature>
<evidence type="ECO:0000313" key="6">
    <source>
        <dbReference type="Proteomes" id="UP001642484"/>
    </source>
</evidence>
<evidence type="ECO:0000256" key="3">
    <source>
        <dbReference type="SAM" id="Phobius"/>
    </source>
</evidence>
<name>A0ABP0MBC8_9DINO</name>
<dbReference type="InterPro" id="IPR006652">
    <property type="entry name" value="Kelch_1"/>
</dbReference>
<gene>
    <name evidence="5" type="ORF">CCMP2556_LOCUS24924</name>
</gene>
<reference evidence="5 6" key="1">
    <citation type="submission" date="2024-02" db="EMBL/GenBank/DDBJ databases">
        <authorList>
            <person name="Chen Y."/>
            <person name="Shah S."/>
            <person name="Dougan E. K."/>
            <person name="Thang M."/>
            <person name="Chan C."/>
        </authorList>
    </citation>
    <scope>NUCLEOTIDE SEQUENCE [LARGE SCALE GENOMIC DNA]</scope>
</reference>
<evidence type="ECO:0000256" key="1">
    <source>
        <dbReference type="ARBA" id="ARBA00022441"/>
    </source>
</evidence>
<keyword evidence="3" id="KW-0472">Membrane</keyword>
<keyword evidence="1" id="KW-0880">Kelch repeat</keyword>
<accession>A0ABP0MBC8</accession>
<dbReference type="InterPro" id="IPR015915">
    <property type="entry name" value="Kelch-typ_b-propeller"/>
</dbReference>
<evidence type="ECO:0000256" key="4">
    <source>
        <dbReference type="SAM" id="SignalP"/>
    </source>
</evidence>
<dbReference type="PANTHER" id="PTHR46376">
    <property type="entry name" value="LEUCINE-ZIPPER-LIKE TRANSCRIPTIONAL REGULATOR 1"/>
    <property type="match status" value="1"/>
</dbReference>
<dbReference type="Proteomes" id="UP001642484">
    <property type="component" value="Unassembled WGS sequence"/>
</dbReference>
<protein>
    <submittedName>
        <fullName evidence="5">Uncharacterized protein</fullName>
    </submittedName>
</protein>
<keyword evidence="3" id="KW-1133">Transmembrane helix</keyword>
<dbReference type="Pfam" id="PF01344">
    <property type="entry name" value="Kelch_1"/>
    <property type="match status" value="1"/>
</dbReference>
<dbReference type="Gene3D" id="2.120.10.80">
    <property type="entry name" value="Kelch-type beta propeller"/>
    <property type="match status" value="2"/>
</dbReference>
<dbReference type="EMBL" id="CAXAMN010016524">
    <property type="protein sequence ID" value="CAK9048393.1"/>
    <property type="molecule type" value="Genomic_DNA"/>
</dbReference>
<keyword evidence="3" id="KW-0812">Transmembrane</keyword>
<dbReference type="InterPro" id="IPR051568">
    <property type="entry name" value="LZTR1/Attractin"/>
</dbReference>